<feature type="compositionally biased region" description="Basic residues" evidence="1">
    <location>
        <begin position="92"/>
        <end position="107"/>
    </location>
</feature>
<feature type="region of interest" description="Disordered" evidence="1">
    <location>
        <begin position="87"/>
        <end position="107"/>
    </location>
</feature>
<dbReference type="Proteomes" id="UP001652582">
    <property type="component" value="Chromosome 9"/>
</dbReference>
<evidence type="ECO:0000256" key="1">
    <source>
        <dbReference type="SAM" id="MobiDB-lite"/>
    </source>
</evidence>
<keyword evidence="3" id="KW-1185">Reference proteome</keyword>
<reference evidence="4" key="1">
    <citation type="submission" date="2025-08" db="UniProtKB">
        <authorList>
            <consortium name="RefSeq"/>
        </authorList>
    </citation>
    <scope>IDENTIFICATION</scope>
</reference>
<organism evidence="3 4">
    <name type="scientific">Bicyclus anynana</name>
    <name type="common">Squinting bush brown butterfly</name>
    <dbReference type="NCBI Taxonomy" id="110368"/>
    <lineage>
        <taxon>Eukaryota</taxon>
        <taxon>Metazoa</taxon>
        <taxon>Ecdysozoa</taxon>
        <taxon>Arthropoda</taxon>
        <taxon>Hexapoda</taxon>
        <taxon>Insecta</taxon>
        <taxon>Pterygota</taxon>
        <taxon>Neoptera</taxon>
        <taxon>Endopterygota</taxon>
        <taxon>Lepidoptera</taxon>
        <taxon>Glossata</taxon>
        <taxon>Ditrysia</taxon>
        <taxon>Papilionoidea</taxon>
        <taxon>Nymphalidae</taxon>
        <taxon>Satyrinae</taxon>
        <taxon>Satyrini</taxon>
        <taxon>Mycalesina</taxon>
        <taxon>Bicyclus</taxon>
    </lineage>
</organism>
<dbReference type="RefSeq" id="XP_052739424.1">
    <property type="nucleotide sequence ID" value="XM_052883464.1"/>
</dbReference>
<protein>
    <submittedName>
        <fullName evidence="4">Uncharacterized protein LOC112058495</fullName>
    </submittedName>
</protein>
<evidence type="ECO:0000313" key="4">
    <source>
        <dbReference type="RefSeq" id="XP_052739424.1"/>
    </source>
</evidence>
<feature type="signal peptide" evidence="2">
    <location>
        <begin position="1"/>
        <end position="25"/>
    </location>
</feature>
<accession>A0ABM3LK38</accession>
<gene>
    <name evidence="4" type="primary">LOC112058495</name>
</gene>
<sequence length="136" mass="15142">MVPGACWSTLTVSAVFVGSARGGAASAWRRAKLYRQPCMPCMWKGGSWSKAAGFDARGRRSVRSTPTLHRTQIVWRRCPGQQQWMRCDAKSPSRRPPHAPARGRRPISHSAVQRLVASMYETTRCGYGVVLLTRIV</sequence>
<keyword evidence="2" id="KW-0732">Signal</keyword>
<evidence type="ECO:0000313" key="3">
    <source>
        <dbReference type="Proteomes" id="UP001652582"/>
    </source>
</evidence>
<dbReference type="GeneID" id="112058495"/>
<name>A0ABM3LK38_BICAN</name>
<feature type="chain" id="PRO_5045907855" evidence="2">
    <location>
        <begin position="26"/>
        <end position="136"/>
    </location>
</feature>
<proteinExistence type="predicted"/>
<evidence type="ECO:0000256" key="2">
    <source>
        <dbReference type="SAM" id="SignalP"/>
    </source>
</evidence>